<accession>A0A096M070</accession>
<feature type="transmembrane region" description="Helical" evidence="6">
    <location>
        <begin position="396"/>
        <end position="418"/>
    </location>
</feature>
<evidence type="ECO:0000256" key="1">
    <source>
        <dbReference type="ARBA" id="ARBA00004141"/>
    </source>
</evidence>
<feature type="domain" description="GAIN-B" evidence="7">
    <location>
        <begin position="37"/>
        <end position="182"/>
    </location>
</feature>
<feature type="transmembrane region" description="Helical" evidence="6">
    <location>
        <begin position="262"/>
        <end position="283"/>
    </location>
</feature>
<dbReference type="GO" id="GO:0004930">
    <property type="term" value="F:G protein-coupled receptor activity"/>
    <property type="evidence" value="ECO:0007669"/>
    <property type="project" value="InterPro"/>
</dbReference>
<dbReference type="Proteomes" id="UP000028760">
    <property type="component" value="Unassembled WGS sequence"/>
</dbReference>
<evidence type="ECO:0000313" key="9">
    <source>
        <dbReference type="Ensembl" id="ENSPFOP00000024811.1"/>
    </source>
</evidence>
<evidence type="ECO:0000313" key="10">
    <source>
        <dbReference type="Proteomes" id="UP000028760"/>
    </source>
</evidence>
<feature type="domain" description="G-protein coupled receptors family 2 profile 2" evidence="8">
    <location>
        <begin position="189"/>
        <end position="446"/>
    </location>
</feature>
<dbReference type="FunFam" id="1.20.1070.10:FF:000222">
    <property type="entry name" value="Adhesion G protein-coupled receptor G3"/>
    <property type="match status" value="1"/>
</dbReference>
<evidence type="ECO:0000256" key="6">
    <source>
        <dbReference type="SAM" id="Phobius"/>
    </source>
</evidence>
<feature type="transmembrane region" description="Helical" evidence="6">
    <location>
        <begin position="424"/>
        <end position="444"/>
    </location>
</feature>
<dbReference type="AlphaFoldDB" id="A0A096M070"/>
<dbReference type="Gene3D" id="1.20.1070.10">
    <property type="entry name" value="Rhodopsin 7-helix transmembrane proteins"/>
    <property type="match status" value="1"/>
</dbReference>
<dbReference type="SMART" id="SM00303">
    <property type="entry name" value="GPS"/>
    <property type="match status" value="1"/>
</dbReference>
<reference evidence="9" key="3">
    <citation type="submission" date="2025-09" db="UniProtKB">
        <authorList>
            <consortium name="Ensembl"/>
        </authorList>
    </citation>
    <scope>IDENTIFICATION</scope>
</reference>
<evidence type="ECO:0000259" key="7">
    <source>
        <dbReference type="PROSITE" id="PS50221"/>
    </source>
</evidence>
<dbReference type="EMBL" id="AYCK01008540">
    <property type="status" value="NOT_ANNOTATED_CDS"/>
    <property type="molecule type" value="Genomic_DNA"/>
</dbReference>
<dbReference type="InterPro" id="IPR000832">
    <property type="entry name" value="GPCR_2_secretin-like"/>
</dbReference>
<feature type="transmembrane region" description="Helical" evidence="6">
    <location>
        <begin position="354"/>
        <end position="375"/>
    </location>
</feature>
<dbReference type="PROSITE" id="PS50221">
    <property type="entry name" value="GAIN_B"/>
    <property type="match status" value="1"/>
</dbReference>
<dbReference type="InterPro" id="IPR000203">
    <property type="entry name" value="GPS"/>
</dbReference>
<keyword evidence="3 6" id="KW-1133">Transmembrane helix</keyword>
<evidence type="ECO:0008006" key="11">
    <source>
        <dbReference type="Google" id="ProtNLM"/>
    </source>
</evidence>
<keyword evidence="4 6" id="KW-0472">Membrane</keyword>
<dbReference type="InterPro" id="IPR046338">
    <property type="entry name" value="GAIN_dom_sf"/>
</dbReference>
<keyword evidence="5" id="KW-1015">Disulfide bond</keyword>
<reference evidence="9" key="2">
    <citation type="submission" date="2025-08" db="UniProtKB">
        <authorList>
            <consortium name="Ensembl"/>
        </authorList>
    </citation>
    <scope>IDENTIFICATION</scope>
</reference>
<organism evidence="9 10">
    <name type="scientific">Poecilia formosa</name>
    <name type="common">Amazon molly</name>
    <name type="synonym">Limia formosa</name>
    <dbReference type="NCBI Taxonomy" id="48698"/>
    <lineage>
        <taxon>Eukaryota</taxon>
        <taxon>Metazoa</taxon>
        <taxon>Chordata</taxon>
        <taxon>Craniata</taxon>
        <taxon>Vertebrata</taxon>
        <taxon>Euteleostomi</taxon>
        <taxon>Actinopterygii</taxon>
        <taxon>Neopterygii</taxon>
        <taxon>Teleostei</taxon>
        <taxon>Neoteleostei</taxon>
        <taxon>Acanthomorphata</taxon>
        <taxon>Ovalentaria</taxon>
        <taxon>Atherinomorphae</taxon>
        <taxon>Cyprinodontiformes</taxon>
        <taxon>Poeciliidae</taxon>
        <taxon>Poeciliinae</taxon>
        <taxon>Poecilia</taxon>
    </lineage>
</organism>
<feature type="transmembrane region" description="Helical" evidence="6">
    <location>
        <begin position="295"/>
        <end position="315"/>
    </location>
</feature>
<dbReference type="Pfam" id="PF00002">
    <property type="entry name" value="7tm_2"/>
    <property type="match status" value="1"/>
</dbReference>
<evidence type="ECO:0000256" key="5">
    <source>
        <dbReference type="ARBA" id="ARBA00023157"/>
    </source>
</evidence>
<evidence type="ECO:0000256" key="2">
    <source>
        <dbReference type="ARBA" id="ARBA00022692"/>
    </source>
</evidence>
<comment type="subcellular location">
    <subcellularLocation>
        <location evidence="1">Membrane</location>
        <topology evidence="1">Multi-pass membrane protein</topology>
    </subcellularLocation>
</comment>
<evidence type="ECO:0000256" key="3">
    <source>
        <dbReference type="ARBA" id="ARBA00022989"/>
    </source>
</evidence>
<dbReference type="Pfam" id="PF01825">
    <property type="entry name" value="GPS"/>
    <property type="match status" value="1"/>
</dbReference>
<dbReference type="Gene3D" id="2.60.220.50">
    <property type="match status" value="1"/>
</dbReference>
<sequence length="471" mass="53602">EKQIIHKIMNTTDLEGGSSKTYNLKYLSVKVFKINDTVLNVSEDMIPLEAPQVQHLSRLLLVWIPVNALKNMPPEERVIGLVSYMDHSHFQFDKEEICSMVLRIEESGESHLQNLKPPIKMIFRVVKPETNDSQLLCRYFDDVKDFAWKQDGCETEIDQDQVTCKCSHATPFAVLLIRMPIDEAHWKLLSYISYIGCGISLFFSASSLAVYVFNRSNTMDTSMSIHVSLSGALFLLNSTFLLTEWGATVEPDWVCEFIAALMHYSLLCCFTWMAIEALHLYLLLIKVFNTYYKCYLLKLSLVGWGIPAIIVSISLCVKNVKQFYGVTELTMSDTNQTNSICWITDDTYFYSLNLVYFTLIFIFNSGILMAVASSICKMKKSKEVPQRFSTSCQSGLTLLGLTCLMGTTWGLAFLGSGYVNYTVLYLFCILNSLQGFFIFVWICLSAKKQRRKEMEQKVSSITAVSSDTKMD</sequence>
<dbReference type="OMA" id="NSICWIT"/>
<dbReference type="GO" id="GO:0007166">
    <property type="term" value="P:cell surface receptor signaling pathway"/>
    <property type="evidence" value="ECO:0007669"/>
    <property type="project" value="InterPro"/>
</dbReference>
<feature type="transmembrane region" description="Helical" evidence="6">
    <location>
        <begin position="225"/>
        <end position="242"/>
    </location>
</feature>
<proteinExistence type="predicted"/>
<keyword evidence="10" id="KW-1185">Reference proteome</keyword>
<protein>
    <recommendedName>
        <fullName evidence="11">Adhesion G protein-coupled receptor G3</fullName>
    </recommendedName>
</protein>
<reference evidence="10" key="1">
    <citation type="submission" date="2013-10" db="EMBL/GenBank/DDBJ databases">
        <authorList>
            <person name="Schartl M."/>
            <person name="Warren W."/>
        </authorList>
    </citation>
    <scope>NUCLEOTIDE SEQUENCE [LARGE SCALE GENOMIC DNA]</scope>
    <source>
        <strain evidence="10">female</strain>
    </source>
</reference>
<feature type="transmembrane region" description="Helical" evidence="6">
    <location>
        <begin position="188"/>
        <end position="213"/>
    </location>
</feature>
<evidence type="ECO:0000259" key="8">
    <source>
        <dbReference type="PROSITE" id="PS50261"/>
    </source>
</evidence>
<dbReference type="GO" id="GO:0007189">
    <property type="term" value="P:adenylate cyclase-activating G protein-coupled receptor signaling pathway"/>
    <property type="evidence" value="ECO:0007669"/>
    <property type="project" value="TreeGrafter"/>
</dbReference>
<dbReference type="PANTHER" id="PTHR12011">
    <property type="entry name" value="ADHESION G-PROTEIN COUPLED RECEPTOR"/>
    <property type="match status" value="1"/>
</dbReference>
<dbReference type="GeneTree" id="ENSGT00940000154285"/>
<keyword evidence="2 6" id="KW-0812">Transmembrane</keyword>
<dbReference type="STRING" id="48698.ENSPFOP00000024811"/>
<dbReference type="eggNOG" id="KOG4193">
    <property type="taxonomic scope" value="Eukaryota"/>
</dbReference>
<dbReference type="InterPro" id="IPR017981">
    <property type="entry name" value="GPCR_2-like_7TM"/>
</dbReference>
<dbReference type="PANTHER" id="PTHR12011:SF454">
    <property type="entry name" value="ADHESION G-PROTEIN COUPLED RECEPTOR G5-LIKE"/>
    <property type="match status" value="1"/>
</dbReference>
<dbReference type="PRINTS" id="PR00249">
    <property type="entry name" value="GPCRSECRETIN"/>
</dbReference>
<dbReference type="PROSITE" id="PS50261">
    <property type="entry name" value="G_PROTEIN_RECEP_F2_4"/>
    <property type="match status" value="1"/>
</dbReference>
<name>A0A096M070_POEFO</name>
<dbReference type="InterPro" id="IPR057244">
    <property type="entry name" value="GAIN_B"/>
</dbReference>
<dbReference type="GO" id="GO:0005886">
    <property type="term" value="C:plasma membrane"/>
    <property type="evidence" value="ECO:0007669"/>
    <property type="project" value="TreeGrafter"/>
</dbReference>
<dbReference type="Ensembl" id="ENSPFOT00000024464.1">
    <property type="protein sequence ID" value="ENSPFOP00000024811.1"/>
    <property type="gene ID" value="ENSPFOG00000022347.1"/>
</dbReference>
<evidence type="ECO:0000256" key="4">
    <source>
        <dbReference type="ARBA" id="ARBA00023136"/>
    </source>
</evidence>